<gene>
    <name evidence="1" type="ORF">LLUT_LOCUS27216</name>
</gene>
<organism evidence="1 2">
    <name type="scientific">Lupinus luteus</name>
    <name type="common">European yellow lupine</name>
    <dbReference type="NCBI Taxonomy" id="3873"/>
    <lineage>
        <taxon>Eukaryota</taxon>
        <taxon>Viridiplantae</taxon>
        <taxon>Streptophyta</taxon>
        <taxon>Embryophyta</taxon>
        <taxon>Tracheophyta</taxon>
        <taxon>Spermatophyta</taxon>
        <taxon>Magnoliopsida</taxon>
        <taxon>eudicotyledons</taxon>
        <taxon>Gunneridae</taxon>
        <taxon>Pentapetalae</taxon>
        <taxon>rosids</taxon>
        <taxon>fabids</taxon>
        <taxon>Fabales</taxon>
        <taxon>Fabaceae</taxon>
        <taxon>Papilionoideae</taxon>
        <taxon>50 kb inversion clade</taxon>
        <taxon>genistoids sensu lato</taxon>
        <taxon>core genistoids</taxon>
        <taxon>Genisteae</taxon>
        <taxon>Lupinus</taxon>
    </lineage>
</organism>
<keyword evidence="2" id="KW-1185">Reference proteome</keyword>
<evidence type="ECO:0000313" key="1">
    <source>
        <dbReference type="EMBL" id="CAL0326156.1"/>
    </source>
</evidence>
<proteinExistence type="predicted"/>
<evidence type="ECO:0000313" key="2">
    <source>
        <dbReference type="Proteomes" id="UP001497480"/>
    </source>
</evidence>
<dbReference type="Proteomes" id="UP001497480">
    <property type="component" value="Unassembled WGS sequence"/>
</dbReference>
<dbReference type="AlphaFoldDB" id="A0AAV1XX00"/>
<dbReference type="EMBL" id="CAXHTB010000019">
    <property type="protein sequence ID" value="CAL0326156.1"/>
    <property type="molecule type" value="Genomic_DNA"/>
</dbReference>
<comment type="caution">
    <text evidence="1">The sequence shown here is derived from an EMBL/GenBank/DDBJ whole genome shotgun (WGS) entry which is preliminary data.</text>
</comment>
<sequence length="77" mass="9119">MTTRGNIIWGLRPPSLSITIFFTNTFQRNRFRCIQEMDIDNRMMGNRDGLKVFEVAPSLHMVELRKQRQYTRVSQGI</sequence>
<reference evidence="1 2" key="1">
    <citation type="submission" date="2024-03" db="EMBL/GenBank/DDBJ databases">
        <authorList>
            <person name="Martinez-Hernandez J."/>
        </authorList>
    </citation>
    <scope>NUCLEOTIDE SEQUENCE [LARGE SCALE GENOMIC DNA]</scope>
</reference>
<name>A0AAV1XX00_LUPLU</name>
<protein>
    <submittedName>
        <fullName evidence="1">Uncharacterized protein</fullName>
    </submittedName>
</protein>
<accession>A0AAV1XX00</accession>